<evidence type="ECO:0008006" key="3">
    <source>
        <dbReference type="Google" id="ProtNLM"/>
    </source>
</evidence>
<keyword evidence="2" id="KW-1185">Reference proteome</keyword>
<evidence type="ECO:0000313" key="2">
    <source>
        <dbReference type="Proteomes" id="UP001524586"/>
    </source>
</evidence>
<dbReference type="RefSeq" id="WP_256616792.1">
    <property type="nucleotide sequence ID" value="NZ_JANIBK010000153.1"/>
</dbReference>
<dbReference type="Proteomes" id="UP001524586">
    <property type="component" value="Unassembled WGS sequence"/>
</dbReference>
<protein>
    <recommendedName>
        <fullName evidence="3">Lipoprotein</fullName>
    </recommendedName>
</protein>
<evidence type="ECO:0000313" key="1">
    <source>
        <dbReference type="EMBL" id="MCQ8130365.1"/>
    </source>
</evidence>
<sequence>MQIINTWIRVIVPVVTISLSGCASELVIEHNATGNGISVPKFETIAITKNVSSMDKNGKNCETKMATVYVNVPSGENYTVNVDPAWFASNDFSVEFYESGVPKKIGLNSDPQVDETIQSSANLVKEVGGLMAKGMAADQPSGSHGDSSSDQAVDKASCGSIKEETVLCVKKFAEWMQHPNCN</sequence>
<gene>
    <name evidence="1" type="ORF">NP596_18035</name>
</gene>
<organism evidence="1 2">
    <name type="scientific">Methylomonas rivi</name>
    <dbReference type="NCBI Taxonomy" id="2952226"/>
    <lineage>
        <taxon>Bacteria</taxon>
        <taxon>Pseudomonadati</taxon>
        <taxon>Pseudomonadota</taxon>
        <taxon>Gammaproteobacteria</taxon>
        <taxon>Methylococcales</taxon>
        <taxon>Methylococcaceae</taxon>
        <taxon>Methylomonas</taxon>
    </lineage>
</organism>
<comment type="caution">
    <text evidence="1">The sequence shown here is derived from an EMBL/GenBank/DDBJ whole genome shotgun (WGS) entry which is preliminary data.</text>
</comment>
<dbReference type="EMBL" id="JANIBK010000153">
    <property type="protein sequence ID" value="MCQ8130365.1"/>
    <property type="molecule type" value="Genomic_DNA"/>
</dbReference>
<reference evidence="1 2" key="1">
    <citation type="submission" date="2022-07" db="EMBL/GenBank/DDBJ databases">
        <title>Methylomonas rivi sp. nov., Methylomonas rosea sp. nov., Methylomonas aureus sp. nov. and Methylomonas subterranea sp. nov., four novel methanotrophs isolated from a freshwater creek and the deep terrestrial subsurface.</title>
        <authorList>
            <person name="Abin C."/>
            <person name="Sankaranarayanan K."/>
            <person name="Garner C."/>
            <person name="Sindelar R."/>
            <person name="Kotary K."/>
            <person name="Garner R."/>
            <person name="Barclay S."/>
            <person name="Lawson P."/>
            <person name="Krumholz L."/>
        </authorList>
    </citation>
    <scope>NUCLEOTIDE SEQUENCE [LARGE SCALE GENOMIC DNA]</scope>
    <source>
        <strain evidence="1 2">WSC-6</strain>
    </source>
</reference>
<accession>A0ABT1U930</accession>
<proteinExistence type="predicted"/>
<name>A0ABT1U930_9GAMM</name>